<sequence length="34" mass="3924">MASIRQTQIGPKVTNVQKYRQVIKNTIDFLLDGF</sequence>
<evidence type="ECO:0000313" key="2">
    <source>
        <dbReference type="Proteomes" id="UP001203069"/>
    </source>
</evidence>
<reference evidence="1 2" key="1">
    <citation type="submission" date="2022-02" db="EMBL/GenBank/DDBJ databases">
        <title>Description of Brenneria tiliae sp. nov. isolated from symptomatic Tilia x moltkei and Tilia x europaea trees in the UK.</title>
        <authorList>
            <person name="Kile H."/>
        </authorList>
    </citation>
    <scope>NUCLEOTIDE SEQUENCE [LARGE SCALE GENOMIC DNA]</scope>
    <source>
        <strain evidence="1 2">MC1SB4.1</strain>
    </source>
</reference>
<accession>A0ABT0MUX1</accession>
<proteinExistence type="predicted"/>
<comment type="caution">
    <text evidence="1">The sequence shown here is derived from an EMBL/GenBank/DDBJ whole genome shotgun (WGS) entry which is preliminary data.</text>
</comment>
<gene>
    <name evidence="1" type="ORF">MFP26_12880</name>
</gene>
<dbReference type="EMBL" id="JAKPBZ010000112">
    <property type="protein sequence ID" value="MCL2893577.1"/>
    <property type="molecule type" value="Genomic_DNA"/>
</dbReference>
<evidence type="ECO:0000313" key="1">
    <source>
        <dbReference type="EMBL" id="MCL2893577.1"/>
    </source>
</evidence>
<protein>
    <submittedName>
        <fullName evidence="1">CcdB family protein</fullName>
    </submittedName>
</protein>
<name>A0ABT0MUX1_9GAMM</name>
<organism evidence="1 2">
    <name type="scientific">Brenneria tiliae</name>
    <dbReference type="NCBI Taxonomy" id="2914984"/>
    <lineage>
        <taxon>Bacteria</taxon>
        <taxon>Pseudomonadati</taxon>
        <taxon>Pseudomonadota</taxon>
        <taxon>Gammaproteobacteria</taxon>
        <taxon>Enterobacterales</taxon>
        <taxon>Pectobacteriaceae</taxon>
        <taxon>Brenneria</taxon>
    </lineage>
</organism>
<keyword evidence="2" id="KW-1185">Reference proteome</keyword>
<dbReference type="Proteomes" id="UP001203069">
    <property type="component" value="Unassembled WGS sequence"/>
</dbReference>
<dbReference type="SUPFAM" id="SSF50118">
    <property type="entry name" value="Cell growth inhibitor/plasmid maintenance toxic component"/>
    <property type="match status" value="1"/>
</dbReference>